<gene>
    <name evidence="11" type="ORF">PVAP13_2NG009000</name>
</gene>
<name>A0A8T0V3N2_PANVG</name>
<organism evidence="11 12">
    <name type="scientific">Panicum virgatum</name>
    <name type="common">Blackwell switchgrass</name>
    <dbReference type="NCBI Taxonomy" id="38727"/>
    <lineage>
        <taxon>Eukaryota</taxon>
        <taxon>Viridiplantae</taxon>
        <taxon>Streptophyta</taxon>
        <taxon>Embryophyta</taxon>
        <taxon>Tracheophyta</taxon>
        <taxon>Spermatophyta</taxon>
        <taxon>Magnoliopsida</taxon>
        <taxon>Liliopsida</taxon>
        <taxon>Poales</taxon>
        <taxon>Poaceae</taxon>
        <taxon>PACMAD clade</taxon>
        <taxon>Panicoideae</taxon>
        <taxon>Panicodae</taxon>
        <taxon>Paniceae</taxon>
        <taxon>Panicinae</taxon>
        <taxon>Panicum</taxon>
        <taxon>Panicum sect. Hiantes</taxon>
    </lineage>
</organism>
<dbReference type="EMBL" id="CM029040">
    <property type="protein sequence ID" value="KAG2631311.1"/>
    <property type="molecule type" value="Genomic_DNA"/>
</dbReference>
<dbReference type="PANTHER" id="PTHR23155:SF1228">
    <property type="entry name" value="NB-ARC DOMAIN CONTAINING PROTEIN, EXPRESSED"/>
    <property type="match status" value="1"/>
</dbReference>
<dbReference type="Gene3D" id="1.10.10.10">
    <property type="entry name" value="Winged helix-like DNA-binding domain superfamily/Winged helix DNA-binding domain"/>
    <property type="match status" value="1"/>
</dbReference>
<feature type="domain" description="NB-ARC" evidence="7">
    <location>
        <begin position="194"/>
        <end position="350"/>
    </location>
</feature>
<dbReference type="Pfam" id="PF23598">
    <property type="entry name" value="LRR_14"/>
    <property type="match status" value="1"/>
</dbReference>
<dbReference type="InterPro" id="IPR055414">
    <property type="entry name" value="LRR_R13L4/SHOC2-like"/>
</dbReference>
<protein>
    <recommendedName>
        <fullName evidence="13">AAA+ ATPase domain-containing protein</fullName>
    </recommendedName>
</protein>
<keyword evidence="4" id="KW-0547">Nucleotide-binding</keyword>
<dbReference type="InterPro" id="IPR038005">
    <property type="entry name" value="RX-like_CC"/>
</dbReference>
<keyword evidence="12" id="KW-1185">Reference proteome</keyword>
<dbReference type="Pfam" id="PF23559">
    <property type="entry name" value="WHD_DRP"/>
    <property type="match status" value="1"/>
</dbReference>
<feature type="domain" description="Disease resistance N-terminal" evidence="8">
    <location>
        <begin position="12"/>
        <end position="94"/>
    </location>
</feature>
<dbReference type="Gene3D" id="1.10.8.430">
    <property type="entry name" value="Helical domain of apoptotic protease-activating factors"/>
    <property type="match status" value="1"/>
</dbReference>
<evidence type="ECO:0000256" key="5">
    <source>
        <dbReference type="ARBA" id="ARBA00022821"/>
    </source>
</evidence>
<dbReference type="GO" id="GO:0043531">
    <property type="term" value="F:ADP binding"/>
    <property type="evidence" value="ECO:0007669"/>
    <property type="project" value="InterPro"/>
</dbReference>
<dbReference type="InterPro" id="IPR044974">
    <property type="entry name" value="Disease_R_plants"/>
</dbReference>
<evidence type="ECO:0000256" key="1">
    <source>
        <dbReference type="ARBA" id="ARBA00008894"/>
    </source>
</evidence>
<keyword evidence="5" id="KW-0611">Plant defense</keyword>
<dbReference type="AlphaFoldDB" id="A0A8T0V3N2"/>
<keyword evidence="2" id="KW-0433">Leucine-rich repeat</keyword>
<evidence type="ECO:0000259" key="9">
    <source>
        <dbReference type="Pfam" id="PF23559"/>
    </source>
</evidence>
<sequence>MERAIVSAAAGVMSSVLGKLADLLHEEYKLAKGVRKDIEFLRSELSAMNDLLYVLAEVEELDAINKGWRDRVRELAYDVEDCIDLSVARLGRADDAREAGRLGAKLARKFKKIRVSHQVAHQIKELKDRAIEESKRQKRYKLDGLVGASPSNKVDLRMRALWEETEKLVGLDGPRDEIIRCLMPEGEEEPSQAQQIRALAIVGCAGLGKTTLANQVYQKIKGDFECNAFVSVSQNPHLRDVLMKICSQVGATADSMADDELILVGKLRERLQNKRYIVVVDDIWHSDPWEVIGLALIKTSPGSIIIITTRLKDVAQSCCSSHSGRVYDMKPLDDDNSKRLFFKRIFDSEDKCPHELESASKDILKKCNGIPLAIISISNFLAAGVPQSPDHWNKVKESISSPLHGNKPVDTMKSVLSLSYFNLPHHLRTSLLYLSVPEDCEIERDRLVCRWGAEGFVNPKPGESPYEAGLRHFNILINRSLIQPWKEENGVVLSCRVHDVRRLSLQNSNQENLWIKSIKPHVRSVACFVDCKELHPLTEFEVLRWENYGSLRNIHLANIEMLLQLRYLSIRGTSVSELPAGIGQVQHLDTLDIRETKVGQLPSTIVLLEKLAHLFVSPGVMFPAEGISKMKGLEQLIRFSIHRQPLGFLKELGQLTNLRILQAFEGETFTSSLRALGSHKLRSLDFSMRMNESTIPIPTDSSFPALPRLRAFSIGPISSLPIWMGSLANLELLQFGTHKFTPEDLQVLGDMPALETLVLDYAGPFTIGSGAFQRLKSFRVDQLYQLLFMPGSMPNLKHLDIKLIYTSGSNIDLGIQHLTSLIKVEIFVNA</sequence>
<evidence type="ECO:0000256" key="2">
    <source>
        <dbReference type="ARBA" id="ARBA00022614"/>
    </source>
</evidence>
<dbReference type="InterPro" id="IPR027417">
    <property type="entry name" value="P-loop_NTPase"/>
</dbReference>
<evidence type="ECO:0000256" key="4">
    <source>
        <dbReference type="ARBA" id="ARBA00022741"/>
    </source>
</evidence>
<evidence type="ECO:0008006" key="13">
    <source>
        <dbReference type="Google" id="ProtNLM"/>
    </source>
</evidence>
<evidence type="ECO:0000259" key="7">
    <source>
        <dbReference type="Pfam" id="PF00931"/>
    </source>
</evidence>
<proteinExistence type="inferred from homology"/>
<feature type="domain" description="Disease resistance R13L4/SHOC-2-like LRR" evidence="10">
    <location>
        <begin position="521"/>
        <end position="828"/>
    </location>
</feature>
<dbReference type="Pfam" id="PF18052">
    <property type="entry name" value="Rx_N"/>
    <property type="match status" value="1"/>
</dbReference>
<dbReference type="Gene3D" id="3.80.10.10">
    <property type="entry name" value="Ribonuclease Inhibitor"/>
    <property type="match status" value="1"/>
</dbReference>
<dbReference type="Proteomes" id="UP000823388">
    <property type="component" value="Chromosome 2N"/>
</dbReference>
<dbReference type="Pfam" id="PF00931">
    <property type="entry name" value="NB-ARC"/>
    <property type="match status" value="1"/>
</dbReference>
<comment type="caution">
    <text evidence="11">The sequence shown here is derived from an EMBL/GenBank/DDBJ whole genome shotgun (WGS) entry which is preliminary data.</text>
</comment>
<dbReference type="PANTHER" id="PTHR23155">
    <property type="entry name" value="DISEASE RESISTANCE PROTEIN RP"/>
    <property type="match status" value="1"/>
</dbReference>
<evidence type="ECO:0000256" key="6">
    <source>
        <dbReference type="ARBA" id="ARBA00023054"/>
    </source>
</evidence>
<dbReference type="InterPro" id="IPR032675">
    <property type="entry name" value="LRR_dom_sf"/>
</dbReference>
<dbReference type="InterPro" id="IPR002182">
    <property type="entry name" value="NB-ARC"/>
</dbReference>
<dbReference type="InterPro" id="IPR041118">
    <property type="entry name" value="Rx_N"/>
</dbReference>
<keyword evidence="6" id="KW-0175">Coiled coil</keyword>
<dbReference type="CDD" id="cd14798">
    <property type="entry name" value="RX-CC_like"/>
    <property type="match status" value="1"/>
</dbReference>
<reference evidence="11" key="1">
    <citation type="submission" date="2020-05" db="EMBL/GenBank/DDBJ databases">
        <title>WGS assembly of Panicum virgatum.</title>
        <authorList>
            <person name="Lovell J.T."/>
            <person name="Jenkins J."/>
            <person name="Shu S."/>
            <person name="Juenger T.E."/>
            <person name="Schmutz J."/>
        </authorList>
    </citation>
    <scope>NUCLEOTIDE SEQUENCE</scope>
    <source>
        <strain evidence="11">AP13</strain>
    </source>
</reference>
<accession>A0A8T0V3N2</accession>
<evidence type="ECO:0000313" key="12">
    <source>
        <dbReference type="Proteomes" id="UP000823388"/>
    </source>
</evidence>
<dbReference type="InterPro" id="IPR042197">
    <property type="entry name" value="Apaf_helical"/>
</dbReference>
<evidence type="ECO:0000313" key="11">
    <source>
        <dbReference type="EMBL" id="KAG2631311.1"/>
    </source>
</evidence>
<dbReference type="GO" id="GO:0098542">
    <property type="term" value="P:defense response to other organism"/>
    <property type="evidence" value="ECO:0007669"/>
    <property type="project" value="TreeGrafter"/>
</dbReference>
<evidence type="ECO:0000256" key="3">
    <source>
        <dbReference type="ARBA" id="ARBA00022737"/>
    </source>
</evidence>
<keyword evidence="3" id="KW-0677">Repeat</keyword>
<dbReference type="Gene3D" id="3.40.50.300">
    <property type="entry name" value="P-loop containing nucleotide triphosphate hydrolases"/>
    <property type="match status" value="1"/>
</dbReference>
<dbReference type="SUPFAM" id="SSF52058">
    <property type="entry name" value="L domain-like"/>
    <property type="match status" value="1"/>
</dbReference>
<evidence type="ECO:0000259" key="8">
    <source>
        <dbReference type="Pfam" id="PF18052"/>
    </source>
</evidence>
<dbReference type="InterPro" id="IPR058922">
    <property type="entry name" value="WHD_DRP"/>
</dbReference>
<dbReference type="SUPFAM" id="SSF52540">
    <property type="entry name" value="P-loop containing nucleoside triphosphate hydrolases"/>
    <property type="match status" value="1"/>
</dbReference>
<dbReference type="PRINTS" id="PR00364">
    <property type="entry name" value="DISEASERSIST"/>
</dbReference>
<feature type="domain" description="Disease resistance protein winged helix" evidence="9">
    <location>
        <begin position="437"/>
        <end position="500"/>
    </location>
</feature>
<evidence type="ECO:0000259" key="10">
    <source>
        <dbReference type="Pfam" id="PF23598"/>
    </source>
</evidence>
<comment type="similarity">
    <text evidence="1">Belongs to the disease resistance NB-LRR family.</text>
</comment>
<dbReference type="Gene3D" id="1.20.5.4130">
    <property type="match status" value="1"/>
</dbReference>
<dbReference type="FunFam" id="3.40.50.300:FF:001091">
    <property type="entry name" value="Probable disease resistance protein At1g61300"/>
    <property type="match status" value="1"/>
</dbReference>
<dbReference type="InterPro" id="IPR036388">
    <property type="entry name" value="WH-like_DNA-bd_sf"/>
</dbReference>